<reference evidence="5 6" key="1">
    <citation type="submission" date="2024-03" db="EMBL/GenBank/DDBJ databases">
        <authorList>
            <person name="Martinez-Hernandez J."/>
        </authorList>
    </citation>
    <scope>NUCLEOTIDE SEQUENCE [LARGE SCALE GENOMIC DNA]</scope>
</reference>
<evidence type="ECO:0000313" key="6">
    <source>
        <dbReference type="Proteomes" id="UP001497480"/>
    </source>
</evidence>
<organism evidence="5 6">
    <name type="scientific">Lupinus luteus</name>
    <name type="common">European yellow lupine</name>
    <dbReference type="NCBI Taxonomy" id="3873"/>
    <lineage>
        <taxon>Eukaryota</taxon>
        <taxon>Viridiplantae</taxon>
        <taxon>Streptophyta</taxon>
        <taxon>Embryophyta</taxon>
        <taxon>Tracheophyta</taxon>
        <taxon>Spermatophyta</taxon>
        <taxon>Magnoliopsida</taxon>
        <taxon>eudicotyledons</taxon>
        <taxon>Gunneridae</taxon>
        <taxon>Pentapetalae</taxon>
        <taxon>rosids</taxon>
        <taxon>fabids</taxon>
        <taxon>Fabales</taxon>
        <taxon>Fabaceae</taxon>
        <taxon>Papilionoideae</taxon>
        <taxon>50 kb inversion clade</taxon>
        <taxon>genistoids sensu lato</taxon>
        <taxon>core genistoids</taxon>
        <taxon>Genisteae</taxon>
        <taxon>Lupinus</taxon>
    </lineage>
</organism>
<keyword evidence="2" id="KW-0479">Metal-binding</keyword>
<accession>A0AAV1YIP9</accession>
<sequence>MGLAPKISFSRDRLMECFFWSVGVVFEPQFSHVRKGLTKLAILIPIIDDVYDIYGTFDELELFTAAVESWDIKSIQLLPEYMKIYFLAIYNNANEIAYDTLKDQGQYILPYLTKASELQRGEEAKSIACYMYENGVSYEGAYKHIQSLLGENWKRLNKVRVTSSPFPKHFVEIATNMARISGYFYLSGDRLGAPDDAAKNSIWSLIIEPISTRETNA</sequence>
<name>A0AAV1YIP9_LUPLU</name>
<dbReference type="GO" id="GO:0016114">
    <property type="term" value="P:terpenoid biosynthetic process"/>
    <property type="evidence" value="ECO:0007669"/>
    <property type="project" value="InterPro"/>
</dbReference>
<dbReference type="SUPFAM" id="SSF48576">
    <property type="entry name" value="Terpenoid synthases"/>
    <property type="match status" value="1"/>
</dbReference>
<dbReference type="GO" id="GO:0010333">
    <property type="term" value="F:terpene synthase activity"/>
    <property type="evidence" value="ECO:0007669"/>
    <property type="project" value="InterPro"/>
</dbReference>
<comment type="caution">
    <text evidence="5">The sequence shown here is derived from an EMBL/GenBank/DDBJ whole genome shotgun (WGS) entry which is preliminary data.</text>
</comment>
<dbReference type="InterPro" id="IPR050148">
    <property type="entry name" value="Terpene_synthase-like"/>
</dbReference>
<gene>
    <name evidence="5" type="ORF">LLUT_LOCUS34967</name>
</gene>
<feature type="domain" description="Terpene synthase metal-binding" evidence="4">
    <location>
        <begin position="1"/>
        <end position="115"/>
    </location>
</feature>
<keyword evidence="6" id="KW-1185">Reference proteome</keyword>
<dbReference type="PANTHER" id="PTHR31225:SF252">
    <property type="entry name" value="TERPENE SYNTHASE 12-RELATED"/>
    <property type="match status" value="1"/>
</dbReference>
<comment type="cofactor">
    <cofactor evidence="1">
        <name>Mg(2+)</name>
        <dbReference type="ChEBI" id="CHEBI:18420"/>
    </cofactor>
</comment>
<feature type="domain" description="Terpene synthase metal-binding" evidence="4">
    <location>
        <begin position="116"/>
        <end position="154"/>
    </location>
</feature>
<evidence type="ECO:0000259" key="4">
    <source>
        <dbReference type="Pfam" id="PF03936"/>
    </source>
</evidence>
<dbReference type="InterPro" id="IPR008949">
    <property type="entry name" value="Isoprenoid_synthase_dom_sf"/>
</dbReference>
<dbReference type="Pfam" id="PF03936">
    <property type="entry name" value="Terpene_synth_C"/>
    <property type="match status" value="2"/>
</dbReference>
<evidence type="ECO:0000256" key="1">
    <source>
        <dbReference type="ARBA" id="ARBA00001946"/>
    </source>
</evidence>
<evidence type="ECO:0000313" key="5">
    <source>
        <dbReference type="EMBL" id="CAL0333907.1"/>
    </source>
</evidence>
<dbReference type="InterPro" id="IPR005630">
    <property type="entry name" value="Terpene_synthase_metal-bd"/>
</dbReference>
<dbReference type="Proteomes" id="UP001497480">
    <property type="component" value="Unassembled WGS sequence"/>
</dbReference>
<dbReference type="AlphaFoldDB" id="A0AAV1YIP9"/>
<protein>
    <recommendedName>
        <fullName evidence="4">Terpene synthase metal-binding domain-containing protein</fullName>
    </recommendedName>
</protein>
<evidence type="ECO:0000256" key="3">
    <source>
        <dbReference type="ARBA" id="ARBA00022842"/>
    </source>
</evidence>
<dbReference type="EMBL" id="CAXHTB010000025">
    <property type="protein sequence ID" value="CAL0333907.1"/>
    <property type="molecule type" value="Genomic_DNA"/>
</dbReference>
<keyword evidence="3" id="KW-0460">Magnesium</keyword>
<dbReference type="PANTHER" id="PTHR31225">
    <property type="entry name" value="OS04G0344100 PROTEIN-RELATED"/>
    <property type="match status" value="1"/>
</dbReference>
<proteinExistence type="predicted"/>
<dbReference type="Gene3D" id="1.10.600.10">
    <property type="entry name" value="Farnesyl Diphosphate Synthase"/>
    <property type="match status" value="2"/>
</dbReference>
<evidence type="ECO:0000256" key="2">
    <source>
        <dbReference type="ARBA" id="ARBA00022723"/>
    </source>
</evidence>
<dbReference type="GO" id="GO:0000287">
    <property type="term" value="F:magnesium ion binding"/>
    <property type="evidence" value="ECO:0007669"/>
    <property type="project" value="InterPro"/>
</dbReference>